<dbReference type="InterPro" id="IPR051907">
    <property type="entry name" value="DoxX-like_oxidoreductase"/>
</dbReference>
<name>A0A9X4BJY1_9GAMM</name>
<dbReference type="Proteomes" id="UP001139971">
    <property type="component" value="Unassembled WGS sequence"/>
</dbReference>
<comment type="similarity">
    <text evidence="2">Belongs to the DoxX family.</text>
</comment>
<dbReference type="PANTHER" id="PTHR33452:SF7">
    <property type="entry name" value="DOXX FAMILY PROTEIN"/>
    <property type="match status" value="1"/>
</dbReference>
<organism evidence="8 9">
    <name type="scientific">Tahibacter soli</name>
    <dbReference type="NCBI Taxonomy" id="2983605"/>
    <lineage>
        <taxon>Bacteria</taxon>
        <taxon>Pseudomonadati</taxon>
        <taxon>Pseudomonadota</taxon>
        <taxon>Gammaproteobacteria</taxon>
        <taxon>Lysobacterales</taxon>
        <taxon>Rhodanobacteraceae</taxon>
        <taxon>Tahibacter</taxon>
    </lineage>
</organism>
<evidence type="ECO:0000256" key="3">
    <source>
        <dbReference type="ARBA" id="ARBA00022475"/>
    </source>
</evidence>
<dbReference type="InterPro" id="IPR032808">
    <property type="entry name" value="DoxX"/>
</dbReference>
<comment type="caution">
    <text evidence="8">The sequence shown here is derived from an EMBL/GenBank/DDBJ whole genome shotgun (WGS) entry which is preliminary data.</text>
</comment>
<evidence type="ECO:0000256" key="1">
    <source>
        <dbReference type="ARBA" id="ARBA00004651"/>
    </source>
</evidence>
<dbReference type="GO" id="GO:0005886">
    <property type="term" value="C:plasma membrane"/>
    <property type="evidence" value="ECO:0007669"/>
    <property type="project" value="UniProtKB-SubCell"/>
</dbReference>
<sequence length="221" mass="24351">MSTLATGVLNAWEGLNARLRGAGEVLPRFVLRLVMGWEFWESGLEKLHGENWFADIQAKFPWPFNVIPADLSWSVATWFEIAGGLALWLGFGTRFFAFSLLFLTFVATAAVHWPDMWTMWSDLLKGYAITDAGHGNFKLPLLFVVMLLPLIFNGPGKLSVDYVIARLVGATTYPAATNDFYTWAIAAAVVGLPFLMLTPLSGAALLALAAVLALIGRYLRH</sequence>
<evidence type="ECO:0000256" key="2">
    <source>
        <dbReference type="ARBA" id="ARBA00006679"/>
    </source>
</evidence>
<feature type="transmembrane region" description="Helical" evidence="7">
    <location>
        <begin position="71"/>
        <end position="88"/>
    </location>
</feature>
<feature type="transmembrane region" description="Helical" evidence="7">
    <location>
        <begin position="133"/>
        <end position="152"/>
    </location>
</feature>
<dbReference type="RefSeq" id="WP_263545195.1">
    <property type="nucleotide sequence ID" value="NZ_JAOVZO020000020.1"/>
</dbReference>
<keyword evidence="5 7" id="KW-1133">Transmembrane helix</keyword>
<reference evidence="8" key="1">
    <citation type="submission" date="2023-02" db="EMBL/GenBank/DDBJ databases">
        <title>Tahibacter soli sp. nov. isolated from soil.</title>
        <authorList>
            <person name="Baek J.H."/>
            <person name="Lee J.K."/>
            <person name="Choi D.G."/>
            <person name="Jeon C.O."/>
        </authorList>
    </citation>
    <scope>NUCLEOTIDE SEQUENCE</scope>
    <source>
        <strain evidence="8">BL</strain>
    </source>
</reference>
<comment type="subcellular location">
    <subcellularLocation>
        <location evidence="1">Cell membrane</location>
        <topology evidence="1">Multi-pass membrane protein</topology>
    </subcellularLocation>
</comment>
<gene>
    <name evidence="8" type="ORF">OD750_023820</name>
</gene>
<dbReference type="Pfam" id="PF07681">
    <property type="entry name" value="DoxX"/>
    <property type="match status" value="1"/>
</dbReference>
<feature type="transmembrane region" description="Helical" evidence="7">
    <location>
        <begin position="95"/>
        <end position="113"/>
    </location>
</feature>
<evidence type="ECO:0000256" key="4">
    <source>
        <dbReference type="ARBA" id="ARBA00022692"/>
    </source>
</evidence>
<evidence type="ECO:0000256" key="7">
    <source>
        <dbReference type="SAM" id="Phobius"/>
    </source>
</evidence>
<evidence type="ECO:0000313" key="9">
    <source>
        <dbReference type="Proteomes" id="UP001139971"/>
    </source>
</evidence>
<evidence type="ECO:0000256" key="6">
    <source>
        <dbReference type="ARBA" id="ARBA00023136"/>
    </source>
</evidence>
<evidence type="ECO:0000313" key="8">
    <source>
        <dbReference type="EMBL" id="MDC8015566.1"/>
    </source>
</evidence>
<evidence type="ECO:0000256" key="5">
    <source>
        <dbReference type="ARBA" id="ARBA00022989"/>
    </source>
</evidence>
<protein>
    <submittedName>
        <fullName evidence="8">DoxX family protein</fullName>
    </submittedName>
</protein>
<feature type="transmembrane region" description="Helical" evidence="7">
    <location>
        <begin position="182"/>
        <end position="215"/>
    </location>
</feature>
<keyword evidence="4 7" id="KW-0812">Transmembrane</keyword>
<proteinExistence type="inferred from homology"/>
<accession>A0A9X4BJY1</accession>
<keyword evidence="3" id="KW-1003">Cell membrane</keyword>
<dbReference type="EMBL" id="JAOVZO020000020">
    <property type="protein sequence ID" value="MDC8015566.1"/>
    <property type="molecule type" value="Genomic_DNA"/>
</dbReference>
<keyword evidence="6 7" id="KW-0472">Membrane</keyword>
<dbReference type="PANTHER" id="PTHR33452">
    <property type="entry name" value="OXIDOREDUCTASE CATD-RELATED"/>
    <property type="match status" value="1"/>
</dbReference>
<keyword evidence="9" id="KW-1185">Reference proteome</keyword>
<dbReference type="AlphaFoldDB" id="A0A9X4BJY1"/>